<keyword evidence="4 7" id="KW-0812">Transmembrane</keyword>
<comment type="catalytic activity">
    <reaction evidence="7">
        <text>L-cysteinyl-[prolipoprotein] + a 1,2-diacyl-sn-glycero-3-phospho-(1'-sn-glycerol) = an S-1,2-diacyl-sn-glyceryl-L-cysteinyl-[prolipoprotein] + sn-glycerol 1-phosphate + H(+)</text>
        <dbReference type="Rhea" id="RHEA:56712"/>
        <dbReference type="Rhea" id="RHEA-COMP:14679"/>
        <dbReference type="Rhea" id="RHEA-COMP:14680"/>
        <dbReference type="ChEBI" id="CHEBI:15378"/>
        <dbReference type="ChEBI" id="CHEBI:29950"/>
        <dbReference type="ChEBI" id="CHEBI:57685"/>
        <dbReference type="ChEBI" id="CHEBI:64716"/>
        <dbReference type="ChEBI" id="CHEBI:140658"/>
        <dbReference type="EC" id="2.5.1.145"/>
    </reaction>
</comment>
<reference evidence="9" key="1">
    <citation type="journal article" date="2019" name="Int. J. Syst. Evol. Microbiol.">
        <title>The Global Catalogue of Microorganisms (GCM) 10K type strain sequencing project: providing services to taxonomists for standard genome sequencing and annotation.</title>
        <authorList>
            <consortium name="The Broad Institute Genomics Platform"/>
            <consortium name="The Broad Institute Genome Sequencing Center for Infectious Disease"/>
            <person name="Wu L."/>
            <person name="Ma J."/>
        </authorList>
    </citation>
    <scope>NUCLEOTIDE SEQUENCE [LARGE SCALE GENOMIC DNA]</scope>
    <source>
        <strain evidence="9">CCUG 49679</strain>
    </source>
</reference>
<dbReference type="Proteomes" id="UP001596287">
    <property type="component" value="Unassembled WGS sequence"/>
</dbReference>
<comment type="caution">
    <text evidence="8">The sequence shown here is derived from an EMBL/GenBank/DDBJ whole genome shotgun (WGS) entry which is preliminary data.</text>
</comment>
<accession>A0ABW1PQ04</accession>
<comment type="similarity">
    <text evidence="1 7">Belongs to the Lgt family.</text>
</comment>
<keyword evidence="5 7" id="KW-1133">Transmembrane helix</keyword>
<dbReference type="NCBIfam" id="TIGR00544">
    <property type="entry name" value="lgt"/>
    <property type="match status" value="1"/>
</dbReference>
<evidence type="ECO:0000256" key="7">
    <source>
        <dbReference type="HAMAP-Rule" id="MF_01147"/>
    </source>
</evidence>
<feature type="transmembrane region" description="Helical" evidence="7">
    <location>
        <begin position="284"/>
        <end position="305"/>
    </location>
</feature>
<evidence type="ECO:0000256" key="5">
    <source>
        <dbReference type="ARBA" id="ARBA00022989"/>
    </source>
</evidence>
<dbReference type="PANTHER" id="PTHR30589:SF0">
    <property type="entry name" value="PHOSPHATIDYLGLYCEROL--PROLIPOPROTEIN DIACYLGLYCERYL TRANSFERASE"/>
    <property type="match status" value="1"/>
</dbReference>
<dbReference type="HAMAP" id="MF_01147">
    <property type="entry name" value="Lgt"/>
    <property type="match status" value="1"/>
</dbReference>
<dbReference type="Pfam" id="PF01790">
    <property type="entry name" value="LGT"/>
    <property type="match status" value="1"/>
</dbReference>
<dbReference type="PANTHER" id="PTHR30589">
    <property type="entry name" value="PROLIPOPROTEIN DIACYLGLYCERYL TRANSFERASE"/>
    <property type="match status" value="1"/>
</dbReference>
<feature type="transmembrane region" description="Helical" evidence="7">
    <location>
        <begin position="99"/>
        <end position="123"/>
    </location>
</feature>
<keyword evidence="6 7" id="KW-0472">Membrane</keyword>
<dbReference type="EMBL" id="JBHSQB010000010">
    <property type="protein sequence ID" value="MFC6097738.1"/>
    <property type="molecule type" value="Genomic_DNA"/>
</dbReference>
<evidence type="ECO:0000313" key="8">
    <source>
        <dbReference type="EMBL" id="MFC6097738.1"/>
    </source>
</evidence>
<evidence type="ECO:0000256" key="4">
    <source>
        <dbReference type="ARBA" id="ARBA00022692"/>
    </source>
</evidence>
<name>A0ABW1PQ04_9FLAO</name>
<dbReference type="GO" id="GO:0008961">
    <property type="term" value="F:phosphatidylglycerol-prolipoprotein diacylglyceryl transferase activity"/>
    <property type="evidence" value="ECO:0007669"/>
    <property type="project" value="UniProtKB-EC"/>
</dbReference>
<comment type="function">
    <text evidence="7">Catalyzes the transfer of the diacylglyceryl group from phosphatidylglycerol to the sulfhydryl group of the N-terminal cysteine of a prolipoprotein, the first step in the formation of mature lipoproteins.</text>
</comment>
<protein>
    <recommendedName>
        <fullName evidence="7">Phosphatidylglycerol--prolipoprotein diacylglyceryl transferase</fullName>
        <ecNumber evidence="7">2.5.1.145</ecNumber>
    </recommendedName>
</protein>
<proteinExistence type="inferred from homology"/>
<evidence type="ECO:0000256" key="1">
    <source>
        <dbReference type="ARBA" id="ARBA00007150"/>
    </source>
</evidence>
<feature type="transmembrane region" description="Helical" evidence="7">
    <location>
        <begin position="220"/>
        <end position="238"/>
    </location>
</feature>
<feature type="binding site" evidence="7">
    <location>
        <position position="151"/>
    </location>
    <ligand>
        <name>a 1,2-diacyl-sn-glycero-3-phospho-(1'-sn-glycerol)</name>
        <dbReference type="ChEBI" id="CHEBI:64716"/>
    </ligand>
</feature>
<feature type="transmembrane region" description="Helical" evidence="7">
    <location>
        <begin position="59"/>
        <end position="79"/>
    </location>
</feature>
<keyword evidence="2 7" id="KW-1003">Cell membrane</keyword>
<evidence type="ECO:0000256" key="2">
    <source>
        <dbReference type="ARBA" id="ARBA00022475"/>
    </source>
</evidence>
<feature type="transmembrane region" description="Helical" evidence="7">
    <location>
        <begin position="20"/>
        <end position="39"/>
    </location>
</feature>
<dbReference type="EC" id="2.5.1.145" evidence="7"/>
<comment type="pathway">
    <text evidence="7">Protein modification; lipoprotein biosynthesis (diacylglyceryl transfer).</text>
</comment>
<gene>
    <name evidence="7 8" type="primary">lgt</name>
    <name evidence="8" type="ORF">ACFPVY_13865</name>
</gene>
<keyword evidence="9" id="KW-1185">Reference proteome</keyword>
<dbReference type="InterPro" id="IPR001640">
    <property type="entry name" value="Lgt"/>
</dbReference>
<evidence type="ECO:0000256" key="6">
    <source>
        <dbReference type="ARBA" id="ARBA00023136"/>
    </source>
</evidence>
<feature type="transmembrane region" description="Helical" evidence="7">
    <location>
        <begin position="135"/>
        <end position="156"/>
    </location>
</feature>
<sequence>MTTALNIVWNPSEGIDLGFFVIRFYSLMFVVAFVLGWYLMKKIFERENETIEKLDTLFIYTFFATLIGARLGHVIFYQSELFREDFWAVFLPIRTKPEFEFTGFSGLASHGAAIAIIIMMYFYSKKVIHRPLLWILDRIVIPVASGAIFVRLGNFFNSEIVGHETNSAFGIKFLRDSIKPNVALAETKANNINVAYNEIATNPQYEAILQQVPAKHPAQLYEAIGYVIVFAVVFYLYWKTEAREKSGYLLGVFLVLLWTVRFIVEYVKESQGGIEKELGDYLGIHLSTGQWLSIPFIIIGLFLMFNAKKKVNSL</sequence>
<evidence type="ECO:0000313" key="9">
    <source>
        <dbReference type="Proteomes" id="UP001596287"/>
    </source>
</evidence>
<organism evidence="8 9">
    <name type="scientific">Flavobacterium qiangtangense</name>
    <dbReference type="NCBI Taxonomy" id="1442595"/>
    <lineage>
        <taxon>Bacteria</taxon>
        <taxon>Pseudomonadati</taxon>
        <taxon>Bacteroidota</taxon>
        <taxon>Flavobacteriia</taxon>
        <taxon>Flavobacteriales</taxon>
        <taxon>Flavobacteriaceae</taxon>
        <taxon>Flavobacterium</taxon>
    </lineage>
</organism>
<dbReference type="RefSeq" id="WP_379792715.1">
    <property type="nucleotide sequence ID" value="NZ_JBHSQB010000010.1"/>
</dbReference>
<keyword evidence="3 7" id="KW-0808">Transferase</keyword>
<feature type="transmembrane region" description="Helical" evidence="7">
    <location>
        <begin position="247"/>
        <end position="264"/>
    </location>
</feature>
<evidence type="ECO:0000256" key="3">
    <source>
        <dbReference type="ARBA" id="ARBA00022679"/>
    </source>
</evidence>
<comment type="subcellular location">
    <subcellularLocation>
        <location evidence="7">Cell membrane</location>
        <topology evidence="7">Multi-pass membrane protein</topology>
    </subcellularLocation>
</comment>